<reference evidence="1 2" key="1">
    <citation type="journal article" date="2015" name="Stand. Genomic Sci.">
        <title>Genomic Encyclopedia of Bacterial and Archaeal Type Strains, Phase III: the genomes of soil and plant-associated and newly described type strains.</title>
        <authorList>
            <person name="Whitman W.B."/>
            <person name="Woyke T."/>
            <person name="Klenk H.P."/>
            <person name="Zhou Y."/>
            <person name="Lilburn T.G."/>
            <person name="Beck B.J."/>
            <person name="De Vos P."/>
            <person name="Vandamme P."/>
            <person name="Eisen J.A."/>
            <person name="Garrity G."/>
            <person name="Hugenholtz P."/>
            <person name="Kyrpides N.C."/>
        </authorList>
    </citation>
    <scope>NUCLEOTIDE SEQUENCE [LARGE SCALE GENOMIC DNA]</scope>
    <source>
        <strain evidence="1 2">CGMCC 1.10822</strain>
    </source>
</reference>
<keyword evidence="2" id="KW-1185">Reference proteome</keyword>
<dbReference type="Proteomes" id="UP000318431">
    <property type="component" value="Unassembled WGS sequence"/>
</dbReference>
<evidence type="ECO:0000313" key="1">
    <source>
        <dbReference type="EMBL" id="TWI69040.1"/>
    </source>
</evidence>
<protein>
    <submittedName>
        <fullName evidence="1">Uncharacterized protein</fullName>
    </submittedName>
</protein>
<accession>A0A562RKU1</accession>
<dbReference type="EMBL" id="VLLB01000001">
    <property type="protein sequence ID" value="TWI69040.1"/>
    <property type="molecule type" value="Genomic_DNA"/>
</dbReference>
<comment type="caution">
    <text evidence="1">The sequence shown here is derived from an EMBL/GenBank/DDBJ whole genome shotgun (WGS) entry which is preliminary data.</text>
</comment>
<gene>
    <name evidence="1" type="ORF">IP91_00105</name>
</gene>
<dbReference type="RefSeq" id="WP_145646736.1">
    <property type="nucleotide sequence ID" value="NZ_VLLB01000001.1"/>
</dbReference>
<dbReference type="AlphaFoldDB" id="A0A562RKU1"/>
<proteinExistence type="predicted"/>
<sequence>MNHGHEDRIAERPQHLCAAYGCPLIGSMSSSTTGSTEWWCFAHFGANAGKLQAITSEMHRLRWLSMAVHDVRHHPPGTAESRAAFQMIERQLTAHQRPDLLWKRKADHHSGGEARSTWLARLESALRHELSPVLDSSAYNPTMPAGGGEVATFSKVGFDMPA</sequence>
<evidence type="ECO:0000313" key="2">
    <source>
        <dbReference type="Proteomes" id="UP000318431"/>
    </source>
</evidence>
<organism evidence="1 2">
    <name type="scientific">Pseudoduganella lurida</name>
    <dbReference type="NCBI Taxonomy" id="1036180"/>
    <lineage>
        <taxon>Bacteria</taxon>
        <taxon>Pseudomonadati</taxon>
        <taxon>Pseudomonadota</taxon>
        <taxon>Betaproteobacteria</taxon>
        <taxon>Burkholderiales</taxon>
        <taxon>Oxalobacteraceae</taxon>
        <taxon>Telluria group</taxon>
        <taxon>Pseudoduganella</taxon>
    </lineage>
</organism>
<name>A0A562RKU1_9BURK</name>